<dbReference type="SUPFAM" id="SSF55729">
    <property type="entry name" value="Acyl-CoA N-acyltransferases (Nat)"/>
    <property type="match status" value="1"/>
</dbReference>
<dbReference type="Gene3D" id="3.40.630.30">
    <property type="match status" value="1"/>
</dbReference>
<organism evidence="1 2">
    <name type="scientific">Chara braunii</name>
    <name type="common">Braun's stonewort</name>
    <dbReference type="NCBI Taxonomy" id="69332"/>
    <lineage>
        <taxon>Eukaryota</taxon>
        <taxon>Viridiplantae</taxon>
        <taxon>Streptophyta</taxon>
        <taxon>Charophyceae</taxon>
        <taxon>Charales</taxon>
        <taxon>Characeae</taxon>
        <taxon>Chara</taxon>
    </lineage>
</organism>
<dbReference type="InterPro" id="IPR016181">
    <property type="entry name" value="Acyl_CoA_acyltransferase"/>
</dbReference>
<keyword evidence="2" id="KW-1185">Reference proteome</keyword>
<dbReference type="STRING" id="69332.A0A388L4W6"/>
<dbReference type="PANTHER" id="PTHR47426:SF3">
    <property type="entry name" value="GCN5-RELATED N-ACETYLTRANSFERASE 6, CHLOROPLASTIC"/>
    <property type="match status" value="1"/>
</dbReference>
<sequence length="208" mass="22379">MGHQGDYDSGTAELKAELPTILTKYIDSFKKRFAEQEFSALKKRTVTKHGRFLKCACIVAILQSSNSHANLVKSEGAETGNEATDCARTEERVSDDIVNAVKLVVGTLDVSIRQLTPGERIPGSADVHRGGDLRGGTGIGPVGMVPDANGCPLAGLKELYVHVNASNKAARNLYMKIGFQVAGESRVQTGKQSANVPMEKIILMKMHL</sequence>
<evidence type="ECO:0000313" key="1">
    <source>
        <dbReference type="EMBL" id="GBG77346.1"/>
    </source>
</evidence>
<dbReference type="PANTHER" id="PTHR47426">
    <property type="entry name" value="ACYL-COA N-ACYLTRANSFERASES (NAT) SUPERFAMILY PROTEIN"/>
    <property type="match status" value="1"/>
</dbReference>
<dbReference type="OMA" id="KCACIVA"/>
<dbReference type="OrthoDB" id="41532at2759"/>
<gene>
    <name evidence="1" type="ORF">CBR_g23678</name>
</gene>
<accession>A0A388L4W6</accession>
<name>A0A388L4W6_CHABU</name>
<reference evidence="1 2" key="1">
    <citation type="journal article" date="2018" name="Cell">
        <title>The Chara Genome: Secondary Complexity and Implications for Plant Terrestrialization.</title>
        <authorList>
            <person name="Nishiyama T."/>
            <person name="Sakayama H."/>
            <person name="Vries J.D."/>
            <person name="Buschmann H."/>
            <person name="Saint-Marcoux D."/>
            <person name="Ullrich K.K."/>
            <person name="Haas F.B."/>
            <person name="Vanderstraeten L."/>
            <person name="Becker D."/>
            <person name="Lang D."/>
            <person name="Vosolsobe S."/>
            <person name="Rombauts S."/>
            <person name="Wilhelmsson P.K.I."/>
            <person name="Janitza P."/>
            <person name="Kern R."/>
            <person name="Heyl A."/>
            <person name="Rumpler F."/>
            <person name="Villalobos L.I.A.C."/>
            <person name="Clay J.M."/>
            <person name="Skokan R."/>
            <person name="Toyoda A."/>
            <person name="Suzuki Y."/>
            <person name="Kagoshima H."/>
            <person name="Schijlen E."/>
            <person name="Tajeshwar N."/>
            <person name="Catarino B."/>
            <person name="Hetherington A.J."/>
            <person name="Saltykova A."/>
            <person name="Bonnot C."/>
            <person name="Breuninger H."/>
            <person name="Symeonidi A."/>
            <person name="Radhakrishnan G.V."/>
            <person name="Van Nieuwerburgh F."/>
            <person name="Deforce D."/>
            <person name="Chang C."/>
            <person name="Karol K.G."/>
            <person name="Hedrich R."/>
            <person name="Ulvskov P."/>
            <person name="Glockner G."/>
            <person name="Delwiche C.F."/>
            <person name="Petrasek J."/>
            <person name="Van de Peer Y."/>
            <person name="Friml J."/>
            <person name="Beilby M."/>
            <person name="Dolan L."/>
            <person name="Kohara Y."/>
            <person name="Sugano S."/>
            <person name="Fujiyama A."/>
            <person name="Delaux P.-M."/>
            <person name="Quint M."/>
            <person name="TheiBen G."/>
            <person name="Hagemann M."/>
            <person name="Harholt J."/>
            <person name="Dunand C."/>
            <person name="Zachgo S."/>
            <person name="Langdale J."/>
            <person name="Maumus F."/>
            <person name="Straeten D.V.D."/>
            <person name="Gould S.B."/>
            <person name="Rensing S.A."/>
        </authorList>
    </citation>
    <scope>NUCLEOTIDE SEQUENCE [LARGE SCALE GENOMIC DNA]</scope>
    <source>
        <strain evidence="1 2">S276</strain>
    </source>
</reference>
<dbReference type="Proteomes" id="UP000265515">
    <property type="component" value="Unassembled WGS sequence"/>
</dbReference>
<dbReference type="EMBL" id="BFEA01000265">
    <property type="protein sequence ID" value="GBG77346.1"/>
    <property type="molecule type" value="Genomic_DNA"/>
</dbReference>
<evidence type="ECO:0000313" key="2">
    <source>
        <dbReference type="Proteomes" id="UP000265515"/>
    </source>
</evidence>
<protein>
    <recommendedName>
        <fullName evidence="3">N-acetyltransferase domain-containing protein</fullName>
    </recommendedName>
</protein>
<proteinExistence type="predicted"/>
<evidence type="ECO:0008006" key="3">
    <source>
        <dbReference type="Google" id="ProtNLM"/>
    </source>
</evidence>
<dbReference type="AlphaFoldDB" id="A0A388L4W6"/>
<dbReference type="Gramene" id="GBG77346">
    <property type="protein sequence ID" value="GBG77346"/>
    <property type="gene ID" value="CBR_g23678"/>
</dbReference>
<comment type="caution">
    <text evidence="1">The sequence shown here is derived from an EMBL/GenBank/DDBJ whole genome shotgun (WGS) entry which is preliminary data.</text>
</comment>